<feature type="transmembrane region" description="Helical" evidence="9">
    <location>
        <begin position="12"/>
        <end position="40"/>
    </location>
</feature>
<comment type="similarity">
    <text evidence="2">Belongs to the MLO family.</text>
</comment>
<keyword evidence="7" id="KW-0568">Pathogenesis-related protein</keyword>
<feature type="compositionally biased region" description="Polar residues" evidence="8">
    <location>
        <begin position="88"/>
        <end position="103"/>
    </location>
</feature>
<evidence type="ECO:0000256" key="5">
    <source>
        <dbReference type="ARBA" id="ARBA00022989"/>
    </source>
</evidence>
<feature type="non-terminal residue" evidence="10">
    <location>
        <position position="1"/>
    </location>
</feature>
<dbReference type="PANTHER" id="PTHR31942">
    <property type="entry name" value="MLO-LIKE PROTEIN 1"/>
    <property type="match status" value="1"/>
</dbReference>
<keyword evidence="6 9" id="KW-0472">Membrane</keyword>
<evidence type="ECO:0000256" key="6">
    <source>
        <dbReference type="ARBA" id="ARBA00023136"/>
    </source>
</evidence>
<dbReference type="Pfam" id="PF03094">
    <property type="entry name" value="Mlo"/>
    <property type="match status" value="1"/>
</dbReference>
<proteinExistence type="evidence at transcript level"/>
<keyword evidence="3 9" id="KW-0812">Transmembrane</keyword>
<protein>
    <submittedName>
        <fullName evidence="10">Mildew resistance locus 6 calmodulin binding protein</fullName>
    </submittedName>
</protein>
<keyword evidence="5 9" id="KW-1133">Transmembrane helix</keyword>
<feature type="compositionally biased region" description="Polar residues" evidence="8">
    <location>
        <begin position="169"/>
        <end position="183"/>
    </location>
</feature>
<evidence type="ECO:0000256" key="1">
    <source>
        <dbReference type="ARBA" id="ARBA00004141"/>
    </source>
</evidence>
<evidence type="ECO:0000256" key="3">
    <source>
        <dbReference type="ARBA" id="ARBA00022692"/>
    </source>
</evidence>
<dbReference type="EMBL" id="EU332971">
    <property type="protein sequence ID" value="ACA04873.1"/>
    <property type="molecule type" value="mRNA"/>
</dbReference>
<accession>B2KZI2</accession>
<feature type="region of interest" description="Disordered" evidence="8">
    <location>
        <begin position="160"/>
        <end position="183"/>
    </location>
</feature>
<evidence type="ECO:0000313" key="10">
    <source>
        <dbReference type="EMBL" id="ACA04873.1"/>
    </source>
</evidence>
<reference evidence="10" key="1">
    <citation type="submission" date="2007-11" db="EMBL/GenBank/DDBJ databases">
        <title>Differential gene expression during early development in Norway spruce related to cold and warm maternal environment.</title>
        <authorList>
            <person name="Yakovlev I.A."/>
            <person name="Asante D.K.A."/>
            <person name="Fossdal C.G."/>
            <person name="Johnsen O."/>
            <person name="Junttila O."/>
        </authorList>
    </citation>
    <scope>NUCLEOTIDE SEQUENCE</scope>
</reference>
<sequence>EYGLRSCFHDRFAFIIARVVIGVAVQFLCSYITLPLYALVTQMGSHMKKAIFEEQTVNALQRWHQKAKKKTKRHRKSERSTPGFKSRSALSSGFQSGETTPIHGSSPLHLLRRFKTEGDIETAEISERYYHSEYDASDTEIDASTSYPPQHNQPVLITKAQEDTHATKPHTTSKYGGTNSDSFSFVRL</sequence>
<gene>
    <name evidence="10" type="primary">MLO6</name>
</gene>
<dbReference type="InterPro" id="IPR004326">
    <property type="entry name" value="Mlo"/>
</dbReference>
<keyword evidence="4" id="KW-0611">Plant defense</keyword>
<evidence type="ECO:0000256" key="9">
    <source>
        <dbReference type="SAM" id="Phobius"/>
    </source>
</evidence>
<evidence type="ECO:0000256" key="8">
    <source>
        <dbReference type="SAM" id="MobiDB-lite"/>
    </source>
</evidence>
<feature type="compositionally biased region" description="Basic residues" evidence="8">
    <location>
        <begin position="64"/>
        <end position="77"/>
    </location>
</feature>
<dbReference type="GO" id="GO:0016020">
    <property type="term" value="C:membrane"/>
    <property type="evidence" value="ECO:0007669"/>
    <property type="project" value="UniProtKB-SubCell"/>
</dbReference>
<evidence type="ECO:0000256" key="2">
    <source>
        <dbReference type="ARBA" id="ARBA00006574"/>
    </source>
</evidence>
<dbReference type="AlphaFoldDB" id="B2KZI2"/>
<dbReference type="PANTHER" id="PTHR31942:SF52">
    <property type="entry name" value="MLO-LIKE PROTEIN 1"/>
    <property type="match status" value="1"/>
</dbReference>
<comment type="subcellular location">
    <subcellularLocation>
        <location evidence="1">Membrane</location>
        <topology evidence="1">Multi-pass membrane protein</topology>
    </subcellularLocation>
</comment>
<name>B2KZI2_PICAB</name>
<dbReference type="GO" id="GO:0006952">
    <property type="term" value="P:defense response"/>
    <property type="evidence" value="ECO:0007669"/>
    <property type="project" value="UniProtKB-KW"/>
</dbReference>
<evidence type="ECO:0000256" key="4">
    <source>
        <dbReference type="ARBA" id="ARBA00022821"/>
    </source>
</evidence>
<organism evidence="10">
    <name type="scientific">Picea abies</name>
    <name type="common">Norway spruce</name>
    <name type="synonym">Picea excelsa</name>
    <dbReference type="NCBI Taxonomy" id="3329"/>
    <lineage>
        <taxon>Eukaryota</taxon>
        <taxon>Viridiplantae</taxon>
        <taxon>Streptophyta</taxon>
        <taxon>Embryophyta</taxon>
        <taxon>Tracheophyta</taxon>
        <taxon>Spermatophyta</taxon>
        <taxon>Pinopsida</taxon>
        <taxon>Pinidae</taxon>
        <taxon>Conifers I</taxon>
        <taxon>Pinales</taxon>
        <taxon>Pinaceae</taxon>
        <taxon>Picea</taxon>
    </lineage>
</organism>
<evidence type="ECO:0000256" key="7">
    <source>
        <dbReference type="ARBA" id="ARBA00023265"/>
    </source>
</evidence>
<feature type="region of interest" description="Disordered" evidence="8">
    <location>
        <begin position="64"/>
        <end position="106"/>
    </location>
</feature>